<dbReference type="Proteomes" id="UP000030758">
    <property type="component" value="Unassembled WGS sequence"/>
</dbReference>
<organism evidence="1">
    <name type="scientific">Trichuris suis</name>
    <name type="common">pig whipworm</name>
    <dbReference type="NCBI Taxonomy" id="68888"/>
    <lineage>
        <taxon>Eukaryota</taxon>
        <taxon>Metazoa</taxon>
        <taxon>Ecdysozoa</taxon>
        <taxon>Nematoda</taxon>
        <taxon>Enoplea</taxon>
        <taxon>Dorylaimia</taxon>
        <taxon>Trichinellida</taxon>
        <taxon>Trichuridae</taxon>
        <taxon>Trichuris</taxon>
    </lineage>
</organism>
<gene>
    <name evidence="1" type="ORF">M514_17521</name>
</gene>
<name>A0A085NLU1_9BILA</name>
<evidence type="ECO:0000313" key="1">
    <source>
        <dbReference type="EMBL" id="KFD70437.1"/>
    </source>
</evidence>
<accession>A0A085NLU1</accession>
<dbReference type="AlphaFoldDB" id="A0A085NLU1"/>
<reference evidence="1" key="1">
    <citation type="journal article" date="2014" name="Nat. Genet.">
        <title>Genome and transcriptome of the porcine whipworm Trichuris suis.</title>
        <authorList>
            <person name="Jex A.R."/>
            <person name="Nejsum P."/>
            <person name="Schwarz E.M."/>
            <person name="Hu L."/>
            <person name="Young N.D."/>
            <person name="Hall R.S."/>
            <person name="Korhonen P.K."/>
            <person name="Liao S."/>
            <person name="Thamsborg S."/>
            <person name="Xia J."/>
            <person name="Xu P."/>
            <person name="Wang S."/>
            <person name="Scheerlinck J.P."/>
            <person name="Hofmann A."/>
            <person name="Sternberg P.W."/>
            <person name="Wang J."/>
            <person name="Gasser R.B."/>
        </authorList>
    </citation>
    <scope>NUCLEOTIDE SEQUENCE [LARGE SCALE GENOMIC DNA]</scope>
    <source>
        <strain evidence="1">DCEP-RM93F</strain>
    </source>
</reference>
<proteinExistence type="predicted"/>
<sequence>MHATEKLIPISGRLEAAQTVTIVPPRPVKWQSKKRRHLFQRVELYPFPQVCLLRRNSKGYTECMVASFTVRVISLKGEEKINDCGIRRKQQRRIHPMSTERVNMYKRFRHIAVY</sequence>
<dbReference type="EMBL" id="KL367488">
    <property type="protein sequence ID" value="KFD70437.1"/>
    <property type="molecule type" value="Genomic_DNA"/>
</dbReference>
<protein>
    <submittedName>
        <fullName evidence="1">Uncharacterized protein</fullName>
    </submittedName>
</protein>